<keyword evidence="6 14" id="KW-0732">Signal</keyword>
<dbReference type="Gene3D" id="3.40.50.1240">
    <property type="entry name" value="Phosphoglycerate mutase-like"/>
    <property type="match status" value="1"/>
</dbReference>
<evidence type="ECO:0000256" key="14">
    <source>
        <dbReference type="SAM" id="SignalP"/>
    </source>
</evidence>
<evidence type="ECO:0000256" key="1">
    <source>
        <dbReference type="ARBA" id="ARBA00004370"/>
    </source>
</evidence>
<dbReference type="EC" id="3.1.3.80" evidence="3"/>
<evidence type="ECO:0000256" key="9">
    <source>
        <dbReference type="ARBA" id="ARBA00031642"/>
    </source>
</evidence>
<dbReference type="AlphaFoldDB" id="A0A9W9Z0P2"/>
<evidence type="ECO:0000313" key="16">
    <source>
        <dbReference type="Proteomes" id="UP001163046"/>
    </source>
</evidence>
<dbReference type="OrthoDB" id="6509975at2759"/>
<dbReference type="InterPro" id="IPR000560">
    <property type="entry name" value="His_Pase_clade-2"/>
</dbReference>
<accession>A0A9W9Z0P2</accession>
<dbReference type="Proteomes" id="UP001163046">
    <property type="component" value="Unassembled WGS sequence"/>
</dbReference>
<evidence type="ECO:0000256" key="4">
    <source>
        <dbReference type="ARBA" id="ARBA00013040"/>
    </source>
</evidence>
<comment type="similarity">
    <text evidence="2">Belongs to the histidine acid phosphatase family. MINPP1 subfamily.</text>
</comment>
<comment type="subcellular location">
    <subcellularLocation>
        <location evidence="1">Membrane</location>
    </subcellularLocation>
</comment>
<comment type="catalytic activity">
    <reaction evidence="13">
        <text>(2R)-2,3-bisphosphoglycerate + H2O = (2R)-2-phosphoglycerate + phosphate</text>
        <dbReference type="Rhea" id="RHEA:27381"/>
        <dbReference type="ChEBI" id="CHEBI:15377"/>
        <dbReference type="ChEBI" id="CHEBI:43474"/>
        <dbReference type="ChEBI" id="CHEBI:58248"/>
        <dbReference type="ChEBI" id="CHEBI:58289"/>
        <dbReference type="EC" id="3.1.3.80"/>
    </reaction>
    <physiologicalReaction direction="left-to-right" evidence="13">
        <dbReference type="Rhea" id="RHEA:27382"/>
    </physiologicalReaction>
</comment>
<comment type="caution">
    <text evidence="15">The sequence shown here is derived from an EMBL/GenBank/DDBJ whole genome shotgun (WGS) entry which is preliminary data.</text>
</comment>
<keyword evidence="8" id="KW-0472">Membrane</keyword>
<dbReference type="EMBL" id="MU826852">
    <property type="protein sequence ID" value="KAJ7371064.1"/>
    <property type="molecule type" value="Genomic_DNA"/>
</dbReference>
<evidence type="ECO:0000256" key="13">
    <source>
        <dbReference type="ARBA" id="ARBA00043832"/>
    </source>
</evidence>
<protein>
    <recommendedName>
        <fullName evidence="5">Multiple inositol polyphosphate phosphatase 1</fullName>
        <ecNumber evidence="4">3.1.3.62</ecNumber>
        <ecNumber evidence="3">3.1.3.80</ecNumber>
    </recommendedName>
    <alternativeName>
        <fullName evidence="9">2,3-bisphosphoglycerate 3-phosphatase</fullName>
    </alternativeName>
</protein>
<evidence type="ECO:0000313" key="15">
    <source>
        <dbReference type="EMBL" id="KAJ7371064.1"/>
    </source>
</evidence>
<dbReference type="PANTHER" id="PTHR20963">
    <property type="entry name" value="MULTIPLE INOSITOL POLYPHOSPHATE PHOSPHATASE-RELATED"/>
    <property type="match status" value="1"/>
</dbReference>
<keyword evidence="16" id="KW-1185">Reference proteome</keyword>
<evidence type="ECO:0000256" key="5">
    <source>
        <dbReference type="ARBA" id="ARBA00018097"/>
    </source>
</evidence>
<evidence type="ECO:0000256" key="2">
    <source>
        <dbReference type="ARBA" id="ARBA00008422"/>
    </source>
</evidence>
<gene>
    <name evidence="15" type="primary">MINPP1</name>
    <name evidence="15" type="ORF">OS493_028227</name>
</gene>
<dbReference type="GO" id="GO:0034417">
    <property type="term" value="F:bisphosphoglycerate 3-phosphatase activity"/>
    <property type="evidence" value="ECO:0007669"/>
    <property type="project" value="UniProtKB-EC"/>
</dbReference>
<comment type="catalytic activity">
    <reaction evidence="11">
        <text>1D-myo-inositol 1,2,4,5,6-pentakisphosphate + H2O = 1D-myo-inositol 1,2,5,6-tetrakisphosphate + phosphate</text>
        <dbReference type="Rhea" id="RHEA:77115"/>
        <dbReference type="ChEBI" id="CHEBI:15377"/>
        <dbReference type="ChEBI" id="CHEBI:43474"/>
        <dbReference type="ChEBI" id="CHEBI:57798"/>
        <dbReference type="ChEBI" id="CHEBI:195535"/>
        <dbReference type="EC" id="3.1.3.62"/>
    </reaction>
    <physiologicalReaction direction="left-to-right" evidence="11">
        <dbReference type="Rhea" id="RHEA:77116"/>
    </physiologicalReaction>
</comment>
<dbReference type="GO" id="GO:0003993">
    <property type="term" value="F:acid phosphatase activity"/>
    <property type="evidence" value="ECO:0007669"/>
    <property type="project" value="TreeGrafter"/>
</dbReference>
<dbReference type="Pfam" id="PF00328">
    <property type="entry name" value="His_Phos_2"/>
    <property type="match status" value="1"/>
</dbReference>
<reference evidence="15" key="1">
    <citation type="submission" date="2023-01" db="EMBL/GenBank/DDBJ databases">
        <title>Genome assembly of the deep-sea coral Lophelia pertusa.</title>
        <authorList>
            <person name="Herrera S."/>
            <person name="Cordes E."/>
        </authorList>
    </citation>
    <scope>NUCLEOTIDE SEQUENCE</scope>
    <source>
        <strain evidence="15">USNM1676648</strain>
        <tissue evidence="15">Polyp</tissue>
    </source>
</reference>
<sequence length="213" mass="24888">MAWRLLLLTTVVLLLLHLQESKQSELFRFGTKTAYHFDNTSLTFPEGCQPVHINMVLRHGSRYPSGGDREEIDELLTSLNKIYTVNKPFRYQNLTIPWDKPRAWSDAEPSELTSVGENEQYNIAKRFRSRFPEVFVKNYWNKYYKFVSSDKMRTAQSAMSFAFGLFEARGPVTTSKFQPVAITFSGRENDKLLSSYKWCPRYEIDVKNMGLKR</sequence>
<dbReference type="PANTHER" id="PTHR20963:SF8">
    <property type="entry name" value="MULTIPLE INOSITOL POLYPHOSPHATE PHOSPHATASE 1"/>
    <property type="match status" value="1"/>
</dbReference>
<evidence type="ECO:0000256" key="10">
    <source>
        <dbReference type="ARBA" id="ARBA00043668"/>
    </source>
</evidence>
<dbReference type="EC" id="3.1.3.62" evidence="4"/>
<evidence type="ECO:0000256" key="12">
    <source>
        <dbReference type="ARBA" id="ARBA00043691"/>
    </source>
</evidence>
<dbReference type="GO" id="GO:0016020">
    <property type="term" value="C:membrane"/>
    <property type="evidence" value="ECO:0007669"/>
    <property type="project" value="UniProtKB-SubCell"/>
</dbReference>
<keyword evidence="7" id="KW-0378">Hydrolase</keyword>
<proteinExistence type="inferred from homology"/>
<feature type="chain" id="PRO_5040787349" description="Multiple inositol polyphosphate phosphatase 1" evidence="14">
    <location>
        <begin position="22"/>
        <end position="213"/>
    </location>
</feature>
<name>A0A9W9Z0P2_9CNID</name>
<organism evidence="15 16">
    <name type="scientific">Desmophyllum pertusum</name>
    <dbReference type="NCBI Taxonomy" id="174260"/>
    <lineage>
        <taxon>Eukaryota</taxon>
        <taxon>Metazoa</taxon>
        <taxon>Cnidaria</taxon>
        <taxon>Anthozoa</taxon>
        <taxon>Hexacorallia</taxon>
        <taxon>Scleractinia</taxon>
        <taxon>Caryophylliina</taxon>
        <taxon>Caryophylliidae</taxon>
        <taxon>Desmophyllum</taxon>
    </lineage>
</organism>
<dbReference type="GO" id="GO:0052745">
    <property type="term" value="F:inositol phosphate phosphatase activity"/>
    <property type="evidence" value="ECO:0007669"/>
    <property type="project" value="TreeGrafter"/>
</dbReference>
<evidence type="ECO:0000256" key="8">
    <source>
        <dbReference type="ARBA" id="ARBA00023136"/>
    </source>
</evidence>
<dbReference type="CDD" id="cd07061">
    <property type="entry name" value="HP_HAP_like"/>
    <property type="match status" value="1"/>
</dbReference>
<evidence type="ECO:0000256" key="6">
    <source>
        <dbReference type="ARBA" id="ARBA00022729"/>
    </source>
</evidence>
<comment type="catalytic activity">
    <reaction evidence="12">
        <text>1D-myo-inositol hexakisphosphate + H2O = 1D-myo-inositol 1,2,4,5,6-pentakisphosphate + phosphate</text>
        <dbReference type="Rhea" id="RHEA:16989"/>
        <dbReference type="ChEBI" id="CHEBI:15377"/>
        <dbReference type="ChEBI" id="CHEBI:43474"/>
        <dbReference type="ChEBI" id="CHEBI:57798"/>
        <dbReference type="ChEBI" id="CHEBI:58130"/>
        <dbReference type="EC" id="3.1.3.62"/>
    </reaction>
    <physiologicalReaction direction="left-to-right" evidence="12">
        <dbReference type="Rhea" id="RHEA:16990"/>
    </physiologicalReaction>
</comment>
<dbReference type="SUPFAM" id="SSF53254">
    <property type="entry name" value="Phosphoglycerate mutase-like"/>
    <property type="match status" value="1"/>
</dbReference>
<evidence type="ECO:0000256" key="7">
    <source>
        <dbReference type="ARBA" id="ARBA00022801"/>
    </source>
</evidence>
<feature type="signal peptide" evidence="14">
    <location>
        <begin position="1"/>
        <end position="21"/>
    </location>
</feature>
<comment type="catalytic activity">
    <reaction evidence="10">
        <text>1D-myo-inositol 1,2,5,6-tetrakisphosphate + H2O = 1D-myo-inositol 1,2,6-trisphosphate + phosphate</text>
        <dbReference type="Rhea" id="RHEA:77119"/>
        <dbReference type="ChEBI" id="CHEBI:15377"/>
        <dbReference type="ChEBI" id="CHEBI:43474"/>
        <dbReference type="ChEBI" id="CHEBI:195535"/>
        <dbReference type="ChEBI" id="CHEBI:195537"/>
        <dbReference type="EC" id="3.1.3.62"/>
    </reaction>
    <physiologicalReaction direction="left-to-right" evidence="10">
        <dbReference type="Rhea" id="RHEA:77120"/>
    </physiologicalReaction>
</comment>
<evidence type="ECO:0000256" key="11">
    <source>
        <dbReference type="ARBA" id="ARBA00043671"/>
    </source>
</evidence>
<evidence type="ECO:0000256" key="3">
    <source>
        <dbReference type="ARBA" id="ARBA00012976"/>
    </source>
</evidence>
<dbReference type="InterPro" id="IPR029033">
    <property type="entry name" value="His_PPase_superfam"/>
</dbReference>